<dbReference type="InterPro" id="IPR018060">
    <property type="entry name" value="HTH_AraC"/>
</dbReference>
<keyword evidence="3" id="KW-0804">Transcription</keyword>
<dbReference type="SUPFAM" id="SSF46689">
    <property type="entry name" value="Homeodomain-like"/>
    <property type="match status" value="1"/>
</dbReference>
<evidence type="ECO:0000256" key="2">
    <source>
        <dbReference type="ARBA" id="ARBA00023125"/>
    </source>
</evidence>
<dbReference type="PROSITE" id="PS00041">
    <property type="entry name" value="HTH_ARAC_FAMILY_1"/>
    <property type="match status" value="1"/>
</dbReference>
<dbReference type="Pfam" id="PF12833">
    <property type="entry name" value="HTH_18"/>
    <property type="match status" value="1"/>
</dbReference>
<dbReference type="PROSITE" id="PS01124">
    <property type="entry name" value="HTH_ARAC_FAMILY_2"/>
    <property type="match status" value="1"/>
</dbReference>
<evidence type="ECO:0000256" key="3">
    <source>
        <dbReference type="ARBA" id="ARBA00023163"/>
    </source>
</evidence>
<dbReference type="SMART" id="SM00342">
    <property type="entry name" value="HTH_ARAC"/>
    <property type="match status" value="1"/>
</dbReference>
<feature type="domain" description="HTH araC/xylS-type" evidence="4">
    <location>
        <begin position="192"/>
        <end position="290"/>
    </location>
</feature>
<evidence type="ECO:0000256" key="1">
    <source>
        <dbReference type="ARBA" id="ARBA00023015"/>
    </source>
</evidence>
<dbReference type="InterPro" id="IPR009057">
    <property type="entry name" value="Homeodomain-like_sf"/>
</dbReference>
<dbReference type="PRINTS" id="PR00032">
    <property type="entry name" value="HTHARAC"/>
</dbReference>
<dbReference type="STRING" id="1045775.SAMN05216378_2339"/>
<accession>A0A1I1XTH9</accession>
<dbReference type="OrthoDB" id="9807321at2"/>
<dbReference type="InterPro" id="IPR018062">
    <property type="entry name" value="HTH_AraC-typ_CS"/>
</dbReference>
<dbReference type="RefSeq" id="WP_091184865.1">
    <property type="nucleotide sequence ID" value="NZ_FOMT01000002.1"/>
</dbReference>
<dbReference type="InterPro" id="IPR037923">
    <property type="entry name" value="HTH-like"/>
</dbReference>
<gene>
    <name evidence="5" type="ORF">SAMN05216378_2339</name>
</gene>
<dbReference type="GO" id="GO:0003700">
    <property type="term" value="F:DNA-binding transcription factor activity"/>
    <property type="evidence" value="ECO:0007669"/>
    <property type="project" value="InterPro"/>
</dbReference>
<dbReference type="PANTHER" id="PTHR43280:SF2">
    <property type="entry name" value="HTH-TYPE TRANSCRIPTIONAL REGULATOR EXSA"/>
    <property type="match status" value="1"/>
</dbReference>
<dbReference type="InterPro" id="IPR020449">
    <property type="entry name" value="Tscrpt_reg_AraC-type_HTH"/>
</dbReference>
<dbReference type="GO" id="GO:0043565">
    <property type="term" value="F:sequence-specific DNA binding"/>
    <property type="evidence" value="ECO:0007669"/>
    <property type="project" value="InterPro"/>
</dbReference>
<organism evidence="5 6">
    <name type="scientific">Paenibacillus catalpae</name>
    <dbReference type="NCBI Taxonomy" id="1045775"/>
    <lineage>
        <taxon>Bacteria</taxon>
        <taxon>Bacillati</taxon>
        <taxon>Bacillota</taxon>
        <taxon>Bacilli</taxon>
        <taxon>Bacillales</taxon>
        <taxon>Paenibacillaceae</taxon>
        <taxon>Paenibacillus</taxon>
    </lineage>
</organism>
<name>A0A1I1XTH9_9BACL</name>
<protein>
    <submittedName>
        <fullName evidence="5">AraC-like ligand binding domain-containing protein</fullName>
    </submittedName>
</protein>
<sequence>MLAVNMELIPRITFLGFVAYTSPWIHFKRNVNEYILYIIKSGELHMEEDGVRYALRSGDVFMLEPNLDHEGFEKHVCDYYYIHFLHSDIQHVQIDDIEAYARGFILEDQERDMEPGSSYSFPKHFNLADKNIRSQVFNHLNEMGQLYRRKNYNRGLTALKLSELFIELSRAYLLEHLQSSRKRTTKGAVKAYELLDYIHHHYPDKITGSDIEARFDCNFDHMNRTFNKITGYSITHYVNKVRVNQARELLQNTPLSVGEIAELVGFSDIYYFSKMFKKYVGLSPAYYKGTR</sequence>
<dbReference type="SUPFAM" id="SSF51215">
    <property type="entry name" value="Regulatory protein AraC"/>
    <property type="match status" value="1"/>
</dbReference>
<keyword evidence="2" id="KW-0238">DNA-binding</keyword>
<dbReference type="EMBL" id="FOMT01000002">
    <property type="protein sequence ID" value="SFE10626.1"/>
    <property type="molecule type" value="Genomic_DNA"/>
</dbReference>
<dbReference type="PANTHER" id="PTHR43280">
    <property type="entry name" value="ARAC-FAMILY TRANSCRIPTIONAL REGULATOR"/>
    <property type="match status" value="1"/>
</dbReference>
<keyword evidence="1" id="KW-0805">Transcription regulation</keyword>
<evidence type="ECO:0000259" key="4">
    <source>
        <dbReference type="PROSITE" id="PS01124"/>
    </source>
</evidence>
<dbReference type="AlphaFoldDB" id="A0A1I1XTH9"/>
<proteinExistence type="predicted"/>
<evidence type="ECO:0000313" key="6">
    <source>
        <dbReference type="Proteomes" id="UP000198855"/>
    </source>
</evidence>
<evidence type="ECO:0000313" key="5">
    <source>
        <dbReference type="EMBL" id="SFE10626.1"/>
    </source>
</evidence>
<dbReference type="Proteomes" id="UP000198855">
    <property type="component" value="Unassembled WGS sequence"/>
</dbReference>
<keyword evidence="6" id="KW-1185">Reference proteome</keyword>
<dbReference type="Gene3D" id="1.10.10.60">
    <property type="entry name" value="Homeodomain-like"/>
    <property type="match status" value="2"/>
</dbReference>
<reference evidence="6" key="1">
    <citation type="submission" date="2016-10" db="EMBL/GenBank/DDBJ databases">
        <authorList>
            <person name="Varghese N."/>
            <person name="Submissions S."/>
        </authorList>
    </citation>
    <scope>NUCLEOTIDE SEQUENCE [LARGE SCALE GENOMIC DNA]</scope>
    <source>
        <strain evidence="6">CGMCC 1.10784</strain>
    </source>
</reference>